<keyword evidence="3 9" id="KW-1133">Transmembrane helix</keyword>
<evidence type="ECO:0000313" key="11">
    <source>
        <dbReference type="Proteomes" id="UP000694888"/>
    </source>
</evidence>
<evidence type="ECO:0000256" key="7">
    <source>
        <dbReference type="ARBA" id="ARBA00023224"/>
    </source>
</evidence>
<evidence type="ECO:0000256" key="2">
    <source>
        <dbReference type="ARBA" id="ARBA00022692"/>
    </source>
</evidence>
<feature type="compositionally biased region" description="Polar residues" evidence="8">
    <location>
        <begin position="453"/>
        <end position="476"/>
    </location>
</feature>
<evidence type="ECO:0000256" key="1">
    <source>
        <dbReference type="ARBA" id="ARBA00004141"/>
    </source>
</evidence>
<keyword evidence="11" id="KW-1185">Reference proteome</keyword>
<feature type="transmembrane region" description="Helical" evidence="9">
    <location>
        <begin position="966"/>
        <end position="989"/>
    </location>
</feature>
<feature type="region of interest" description="Disordered" evidence="8">
    <location>
        <begin position="253"/>
        <end position="300"/>
    </location>
</feature>
<dbReference type="PANTHER" id="PTHR24243:SF207">
    <property type="entry name" value="PYROKININ-1 RECEPTOR-LIKE"/>
    <property type="match status" value="1"/>
</dbReference>
<feature type="region of interest" description="Disordered" evidence="8">
    <location>
        <begin position="174"/>
        <end position="207"/>
    </location>
</feature>
<dbReference type="CDD" id="cd00637">
    <property type="entry name" value="7tm_classA_rhodopsin-like"/>
    <property type="match status" value="1"/>
</dbReference>
<dbReference type="InterPro" id="IPR000276">
    <property type="entry name" value="GPCR_Rhodpsn"/>
</dbReference>
<evidence type="ECO:0000256" key="5">
    <source>
        <dbReference type="ARBA" id="ARBA00023136"/>
    </source>
</evidence>
<feature type="region of interest" description="Disordered" evidence="8">
    <location>
        <begin position="783"/>
        <end position="805"/>
    </location>
</feature>
<keyword evidence="5 9" id="KW-0472">Membrane</keyword>
<evidence type="ECO:0000256" key="8">
    <source>
        <dbReference type="SAM" id="MobiDB-lite"/>
    </source>
</evidence>
<dbReference type="RefSeq" id="XP_035825984.1">
    <property type="nucleotide sequence ID" value="XM_035970091.1"/>
</dbReference>
<keyword evidence="2 9" id="KW-0812">Transmembrane</keyword>
<dbReference type="Pfam" id="PF00001">
    <property type="entry name" value="7tm_1"/>
    <property type="match status" value="1"/>
</dbReference>
<evidence type="ECO:0000256" key="6">
    <source>
        <dbReference type="ARBA" id="ARBA00023170"/>
    </source>
</evidence>
<dbReference type="SUPFAM" id="SSF81321">
    <property type="entry name" value="Family A G protein-coupled receptor-like"/>
    <property type="match status" value="2"/>
</dbReference>
<dbReference type="PRINTS" id="PR00237">
    <property type="entry name" value="GPCRRHODOPSN"/>
</dbReference>
<feature type="transmembrane region" description="Helical" evidence="9">
    <location>
        <begin position="141"/>
        <end position="163"/>
    </location>
</feature>
<feature type="transmembrane region" description="Helical" evidence="9">
    <location>
        <begin position="63"/>
        <end position="86"/>
    </location>
</feature>
<feature type="transmembrane region" description="Helical" evidence="9">
    <location>
        <begin position="225"/>
        <end position="246"/>
    </location>
</feature>
<feature type="domain" description="G-protein coupled receptors family 1 profile" evidence="10">
    <location>
        <begin position="43"/>
        <end position="270"/>
    </location>
</feature>
<comment type="subcellular location">
    <subcellularLocation>
        <location evidence="1">Membrane</location>
        <topology evidence="1">Multi-pass membrane protein</topology>
    </subcellularLocation>
</comment>
<feature type="region of interest" description="Disordered" evidence="8">
    <location>
        <begin position="333"/>
        <end position="353"/>
    </location>
</feature>
<feature type="transmembrane region" description="Helical" evidence="9">
    <location>
        <begin position="30"/>
        <end position="51"/>
    </location>
</feature>
<feature type="compositionally biased region" description="Low complexity" evidence="8">
    <location>
        <begin position="333"/>
        <end position="347"/>
    </location>
</feature>
<feature type="compositionally biased region" description="Basic residues" evidence="8">
    <location>
        <begin position="253"/>
        <end position="267"/>
    </location>
</feature>
<evidence type="ECO:0000259" key="10">
    <source>
        <dbReference type="PROSITE" id="PS50262"/>
    </source>
</evidence>
<feature type="transmembrane region" description="Helical" evidence="9">
    <location>
        <begin position="101"/>
        <end position="120"/>
    </location>
</feature>
<keyword evidence="4" id="KW-0297">G-protein coupled receptor</keyword>
<organism evidence="11 12">
    <name type="scientific">Aplysia californica</name>
    <name type="common">California sea hare</name>
    <dbReference type="NCBI Taxonomy" id="6500"/>
    <lineage>
        <taxon>Eukaryota</taxon>
        <taxon>Metazoa</taxon>
        <taxon>Spiralia</taxon>
        <taxon>Lophotrochozoa</taxon>
        <taxon>Mollusca</taxon>
        <taxon>Gastropoda</taxon>
        <taxon>Heterobranchia</taxon>
        <taxon>Euthyneura</taxon>
        <taxon>Tectipleura</taxon>
        <taxon>Aplysiida</taxon>
        <taxon>Aplysioidea</taxon>
        <taxon>Aplysiidae</taxon>
        <taxon>Aplysia</taxon>
    </lineage>
</organism>
<name>A0ABM0JR75_APLCA</name>
<reference evidence="12 13" key="1">
    <citation type="submission" date="2025-05" db="UniProtKB">
        <authorList>
            <consortium name="RefSeq"/>
        </authorList>
    </citation>
    <scope>IDENTIFICATION</scope>
</reference>
<dbReference type="PROSITE" id="PS50262">
    <property type="entry name" value="G_PROTEIN_RECEP_F1_2"/>
    <property type="match status" value="1"/>
</dbReference>
<feature type="region of interest" description="Disordered" evidence="8">
    <location>
        <begin position="443"/>
        <end position="496"/>
    </location>
</feature>
<dbReference type="Proteomes" id="UP000694888">
    <property type="component" value="Unplaced"/>
</dbReference>
<feature type="compositionally biased region" description="Basic and acidic residues" evidence="8">
    <location>
        <begin position="784"/>
        <end position="797"/>
    </location>
</feature>
<proteinExistence type="predicted"/>
<sequence>MTNTSWSTGNTASVTQRELPTCHDLVPVTVVLWALTMLVGGVGNIALSLTIGYSASLMTAMNMYVLTIALGDIVASVVIIPLRVVIWRDAGVHQAVYSTELFLRTCIEVSRLLLMLSLSVERYQSIARPFAVTKAQAKRRAKIAIAFLWAMSLLTAALSVRYFRDTVLHADCNTSPTSVSSTSGSSNSSSATPQTSSNVSSSSNIVLTSDNRPPGWGDLEVYVELPLTFSTILVIAISYSLILDVLRRQKRRMAGHAKPKPKPKPKSKIAPIEESKSLPPSGVVNKAFQPDEPKQESDVTKGTVLKFQSEIKGGNPPTSPGRTSTVSTVANVTTTSSSSQNTNTSVVADPPPKDNCGIAVKATESKHVPDAEITVLKQSPCHAITSSAVGGDDRKSVPKLMTSKQNTEIPRHPCSVTECLPDPSSVDVSQNTKNLNQLSLHSSNAESEVGYQENMQTESGPTPVSNNTTQNRTATSSRDESKDNGKTTYPQTHPTISEIDNSLFQSDISFTSSEPSLTSRMVSKKNPHTLNLAGLVTSSKSYPSNLPSSSRYKEQNSALLETTLLSNEIKTNDLEISPFDCVSSHTLNVEEDECLENLSAKKQTSELTDVPLVVLVDDGHHLDSGRTSQSSKWHSGIENTNIVGKVKNELRHQSNDDVSVKVVGVRNNLIFTTQNLSDDQGEWNNGRSQARPLSIAIAQNADQVLPVDRQLALKRETQTVSRYVKFQTMVRKLMRRRRRCDVVPICDPPVPLPISASGSSVKEFSDTIKDSQPILTQCSTYTESKTRVNKPENEHNSPVETNECNTSGFHIATNVSTKNMDVIHENAKELEASKRVTQKDKSVSKNIMTAALSPGLKLDPSTGKADLATPIKTPEPNSSERVQVVEMDGTVHLEVVKAEATGASAEGAVCLMNPRNREQGRRRVELKAALKVGLLFLCFVFLWLPLPVTVLVMRLMAGWNYPTLLAVLEVLGALATSTAAADPILYGLLNKQIRSAFLGHVKKLKKYVCDLKNRCRNTVRNS</sequence>
<accession>A0ABM0JR75</accession>
<evidence type="ECO:0000313" key="13">
    <source>
        <dbReference type="RefSeq" id="XP_035825984.1"/>
    </source>
</evidence>
<keyword evidence="6" id="KW-0675">Receptor</keyword>
<dbReference type="InterPro" id="IPR017452">
    <property type="entry name" value="GPCR_Rhodpsn_7TM"/>
</dbReference>
<dbReference type="GeneID" id="101846655"/>
<evidence type="ECO:0000256" key="3">
    <source>
        <dbReference type="ARBA" id="ARBA00022989"/>
    </source>
</evidence>
<gene>
    <name evidence="12 13" type="primary">LOC101846655</name>
</gene>
<evidence type="ECO:0000256" key="4">
    <source>
        <dbReference type="ARBA" id="ARBA00023040"/>
    </source>
</evidence>
<dbReference type="RefSeq" id="XP_005099639.1">
    <property type="nucleotide sequence ID" value="XM_005099582.3"/>
</dbReference>
<feature type="compositionally biased region" description="Polar residues" evidence="8">
    <location>
        <begin position="486"/>
        <end position="496"/>
    </location>
</feature>
<evidence type="ECO:0000313" key="12">
    <source>
        <dbReference type="RefSeq" id="XP_005099639.1"/>
    </source>
</evidence>
<keyword evidence="7" id="KW-0807">Transducer</keyword>
<dbReference type="Gene3D" id="1.20.1070.10">
    <property type="entry name" value="Rhodopsin 7-helix transmembrane proteins"/>
    <property type="match status" value="2"/>
</dbReference>
<dbReference type="PANTHER" id="PTHR24243">
    <property type="entry name" value="G-PROTEIN COUPLED RECEPTOR"/>
    <property type="match status" value="1"/>
</dbReference>
<protein>
    <submittedName>
        <fullName evidence="12 13">Uncharacterized protein LOC101846655</fullName>
    </submittedName>
</protein>
<feature type="compositionally biased region" description="Basic and acidic residues" evidence="8">
    <location>
        <begin position="289"/>
        <end position="299"/>
    </location>
</feature>
<evidence type="ECO:0000256" key="9">
    <source>
        <dbReference type="SAM" id="Phobius"/>
    </source>
</evidence>
<feature type="transmembrane region" description="Helical" evidence="9">
    <location>
        <begin position="928"/>
        <end position="946"/>
    </location>
</feature>